<dbReference type="InterPro" id="IPR023198">
    <property type="entry name" value="PGP-like_dom2"/>
</dbReference>
<keyword evidence="2" id="KW-0479">Metal-binding</keyword>
<name>A0A0F8Z7W8_9ZZZZ</name>
<keyword evidence="3" id="KW-0460">Magnesium</keyword>
<dbReference type="PANTHER" id="PTHR46193:SF10">
    <property type="entry name" value="6-PHOSPHOGLUCONATE PHOSPHATASE"/>
    <property type="match status" value="1"/>
</dbReference>
<evidence type="ECO:0000256" key="1">
    <source>
        <dbReference type="ARBA" id="ARBA00001946"/>
    </source>
</evidence>
<dbReference type="SFLD" id="SFLDG01129">
    <property type="entry name" value="C1.5:_HAD__Beta-PGM__Phosphata"/>
    <property type="match status" value="1"/>
</dbReference>
<accession>A0A0F8Z7W8</accession>
<evidence type="ECO:0000313" key="4">
    <source>
        <dbReference type="EMBL" id="KKK56206.1"/>
    </source>
</evidence>
<dbReference type="InterPro" id="IPR006439">
    <property type="entry name" value="HAD-SF_hydro_IA"/>
</dbReference>
<dbReference type="PANTHER" id="PTHR46193">
    <property type="entry name" value="6-PHOSPHOGLUCONATE PHOSPHATASE"/>
    <property type="match status" value="1"/>
</dbReference>
<feature type="non-terminal residue" evidence="4">
    <location>
        <position position="1"/>
    </location>
</feature>
<dbReference type="Pfam" id="PF00702">
    <property type="entry name" value="Hydrolase"/>
    <property type="match status" value="1"/>
</dbReference>
<comment type="caution">
    <text evidence="4">The sequence shown here is derived from an EMBL/GenBank/DDBJ whole genome shotgun (WGS) entry which is preliminary data.</text>
</comment>
<organism evidence="4">
    <name type="scientific">marine sediment metagenome</name>
    <dbReference type="NCBI Taxonomy" id="412755"/>
    <lineage>
        <taxon>unclassified sequences</taxon>
        <taxon>metagenomes</taxon>
        <taxon>ecological metagenomes</taxon>
    </lineage>
</organism>
<dbReference type="Gene3D" id="1.10.150.240">
    <property type="entry name" value="Putative phosphatase, domain 2"/>
    <property type="match status" value="1"/>
</dbReference>
<evidence type="ECO:0000256" key="3">
    <source>
        <dbReference type="ARBA" id="ARBA00022842"/>
    </source>
</evidence>
<dbReference type="SFLD" id="SFLDS00003">
    <property type="entry name" value="Haloacid_Dehalogenase"/>
    <property type="match status" value="1"/>
</dbReference>
<dbReference type="EMBL" id="LAZR01065107">
    <property type="protein sequence ID" value="KKK56206.1"/>
    <property type="molecule type" value="Genomic_DNA"/>
</dbReference>
<sequence>AVIFDLDGCLVDSEPHALEAIASEMRALGIEDAGTQEIRDNLLGVSIGVICDHVAKRSGRPCPEDFISRFERRVLQIYRDELRQIEGASALLDWLAARGIAVAIATGGSITRMTETLRLGGLTDYFPDRAFSADQVARGKPAPDLALFAAARLGVAPEACVVFEDSPHGLAGAAAAGMTGIGFVGGTHLDGVRSAHAARLQEAGAHAVVGTLAEFREVLTPLIGTNRP</sequence>
<protein>
    <recommendedName>
        <fullName evidence="5">HAD family phosphatase</fullName>
    </recommendedName>
</protein>
<dbReference type="AlphaFoldDB" id="A0A0F8Z7W8"/>
<evidence type="ECO:0000256" key="2">
    <source>
        <dbReference type="ARBA" id="ARBA00022723"/>
    </source>
</evidence>
<dbReference type="Gene3D" id="3.40.50.1000">
    <property type="entry name" value="HAD superfamily/HAD-like"/>
    <property type="match status" value="1"/>
</dbReference>
<proteinExistence type="predicted"/>
<dbReference type="GO" id="GO:0003824">
    <property type="term" value="F:catalytic activity"/>
    <property type="evidence" value="ECO:0007669"/>
    <property type="project" value="UniProtKB-ARBA"/>
</dbReference>
<comment type="cofactor">
    <cofactor evidence="1">
        <name>Mg(2+)</name>
        <dbReference type="ChEBI" id="CHEBI:18420"/>
    </cofactor>
</comment>
<dbReference type="SFLD" id="SFLDG01135">
    <property type="entry name" value="C1.5.6:_HAD__Beta-PGM__Phospha"/>
    <property type="match status" value="1"/>
</dbReference>
<dbReference type="InterPro" id="IPR023214">
    <property type="entry name" value="HAD_sf"/>
</dbReference>
<dbReference type="NCBIfam" id="TIGR01509">
    <property type="entry name" value="HAD-SF-IA-v3"/>
    <property type="match status" value="1"/>
</dbReference>
<reference evidence="4" key="1">
    <citation type="journal article" date="2015" name="Nature">
        <title>Complex archaea that bridge the gap between prokaryotes and eukaryotes.</title>
        <authorList>
            <person name="Spang A."/>
            <person name="Saw J.H."/>
            <person name="Jorgensen S.L."/>
            <person name="Zaremba-Niedzwiedzka K."/>
            <person name="Martijn J."/>
            <person name="Lind A.E."/>
            <person name="van Eijk R."/>
            <person name="Schleper C."/>
            <person name="Guy L."/>
            <person name="Ettema T.J."/>
        </authorList>
    </citation>
    <scope>NUCLEOTIDE SEQUENCE</scope>
</reference>
<gene>
    <name evidence="4" type="ORF">LCGC14_3066850</name>
</gene>
<dbReference type="GO" id="GO:0046872">
    <property type="term" value="F:metal ion binding"/>
    <property type="evidence" value="ECO:0007669"/>
    <property type="project" value="UniProtKB-KW"/>
</dbReference>
<dbReference type="InterPro" id="IPR036412">
    <property type="entry name" value="HAD-like_sf"/>
</dbReference>
<dbReference type="SUPFAM" id="SSF56784">
    <property type="entry name" value="HAD-like"/>
    <property type="match status" value="1"/>
</dbReference>
<evidence type="ECO:0008006" key="5">
    <source>
        <dbReference type="Google" id="ProtNLM"/>
    </source>
</evidence>
<dbReference type="InterPro" id="IPR051600">
    <property type="entry name" value="Beta-PGM-like"/>
</dbReference>